<protein>
    <submittedName>
        <fullName evidence="2">Uncharacterized protein</fullName>
    </submittedName>
</protein>
<sequence>MKKIATLFSLLFVAILASAQPKQTYLSDFKKGQTATYECFFTKSFQRNSDGTMVEGVELYSWYNVNYMTALTQYISSGDTISNKFSLTMIEATPYAYIMDMKIIDIGLPKSIIGHNDSKDFLEVIDILKGLNFRLMFSKQMSNWKAINTTEIYKNFITEARKSGKSFMQDELTKSDEELIADMQEGKMFNIFTQIFLPGLNTFTSAYRIRYNEGHHEEGELKENEASFHFVSDAEKGKGKEFTFNGNVTSMSSKYDTYQSYDKAESDTIADDSIDTVAVIDYKPKLCKEQNLIEVKMNKDSWLEVYENKTITNYPSGIGTIYEVIRRRNN</sequence>
<dbReference type="RefSeq" id="WP_036882484.1">
    <property type="nucleotide sequence ID" value="NZ_JRNR01000018.1"/>
</dbReference>
<evidence type="ECO:0000313" key="3">
    <source>
        <dbReference type="Proteomes" id="UP000029538"/>
    </source>
</evidence>
<name>A0A096ATB0_9BACT</name>
<keyword evidence="1" id="KW-0732">Signal</keyword>
<feature type="chain" id="PRO_5001917400" evidence="1">
    <location>
        <begin position="20"/>
        <end position="330"/>
    </location>
</feature>
<organism evidence="2 3">
    <name type="scientific">Prevotella disiens DNF00882</name>
    <dbReference type="NCBI Taxonomy" id="1401075"/>
    <lineage>
        <taxon>Bacteria</taxon>
        <taxon>Pseudomonadati</taxon>
        <taxon>Bacteroidota</taxon>
        <taxon>Bacteroidia</taxon>
        <taxon>Bacteroidales</taxon>
        <taxon>Prevotellaceae</taxon>
        <taxon>Prevotella</taxon>
    </lineage>
</organism>
<reference evidence="2 3" key="1">
    <citation type="submission" date="2014-07" db="EMBL/GenBank/DDBJ databases">
        <authorList>
            <person name="McCorrison J."/>
            <person name="Sanka R."/>
            <person name="Torralba M."/>
            <person name="Gillis M."/>
            <person name="Haft D.H."/>
            <person name="Methe B."/>
            <person name="Sutton G."/>
            <person name="Nelson K.E."/>
        </authorList>
    </citation>
    <scope>NUCLEOTIDE SEQUENCE [LARGE SCALE GENOMIC DNA]</scope>
    <source>
        <strain evidence="2 3">DNF00882</strain>
    </source>
</reference>
<dbReference type="EMBL" id="JRNR01000018">
    <property type="protein sequence ID" value="KGF50015.1"/>
    <property type="molecule type" value="Genomic_DNA"/>
</dbReference>
<dbReference type="Proteomes" id="UP000029538">
    <property type="component" value="Unassembled WGS sequence"/>
</dbReference>
<comment type="caution">
    <text evidence="2">The sequence shown here is derived from an EMBL/GenBank/DDBJ whole genome shotgun (WGS) entry which is preliminary data.</text>
</comment>
<evidence type="ECO:0000313" key="2">
    <source>
        <dbReference type="EMBL" id="KGF50015.1"/>
    </source>
</evidence>
<proteinExistence type="predicted"/>
<dbReference type="AlphaFoldDB" id="A0A096ATB0"/>
<gene>
    <name evidence="2" type="ORF">HMPREF0654_02845</name>
</gene>
<accession>A0A096ATB0</accession>
<feature type="signal peptide" evidence="1">
    <location>
        <begin position="1"/>
        <end position="19"/>
    </location>
</feature>
<evidence type="ECO:0000256" key="1">
    <source>
        <dbReference type="SAM" id="SignalP"/>
    </source>
</evidence>